<feature type="chain" id="PRO_5005538614" description="TATA element modulatory factor 1 TATA binding domain-containing protein" evidence="2">
    <location>
        <begin position="19"/>
        <end position="195"/>
    </location>
</feature>
<keyword evidence="4" id="KW-1185">Reference proteome</keyword>
<evidence type="ECO:0000256" key="1">
    <source>
        <dbReference type="SAM" id="Coils"/>
    </source>
</evidence>
<name>A0A0L0FER1_9EUKA</name>
<feature type="coiled-coil region" evidence="1">
    <location>
        <begin position="51"/>
        <end position="85"/>
    </location>
</feature>
<protein>
    <recommendedName>
        <fullName evidence="5">TATA element modulatory factor 1 TATA binding domain-containing protein</fullName>
    </recommendedName>
</protein>
<keyword evidence="2" id="KW-0732">Signal</keyword>
<dbReference type="GeneID" id="25913419"/>
<feature type="coiled-coil region" evidence="1">
    <location>
        <begin position="128"/>
        <end position="155"/>
    </location>
</feature>
<keyword evidence="1" id="KW-0175">Coiled coil</keyword>
<feature type="signal peptide" evidence="2">
    <location>
        <begin position="1"/>
        <end position="18"/>
    </location>
</feature>
<sequence length="195" mass="22541">MFGSYILLIYIPLKSVYTYTHTQWDGSIHIQFVFKLCATTHTHLSLTSVTQQELLAENALLQKNVTRLKKTLADTTAQLSDITRETETFRANQTKMNSELSFHKDKTSLTSRHLTRARAESMNLTKESQSKDKDIEALNKRIKKLETQLSLMTRTEPSLTDIDAEREELLVLREEKEYLLDYLDQMISVLDGKPK</sequence>
<evidence type="ECO:0000313" key="4">
    <source>
        <dbReference type="Proteomes" id="UP000054560"/>
    </source>
</evidence>
<dbReference type="EMBL" id="KQ244308">
    <property type="protein sequence ID" value="KNC74543.1"/>
    <property type="molecule type" value="Genomic_DNA"/>
</dbReference>
<organism evidence="3 4">
    <name type="scientific">Sphaeroforma arctica JP610</name>
    <dbReference type="NCBI Taxonomy" id="667725"/>
    <lineage>
        <taxon>Eukaryota</taxon>
        <taxon>Ichthyosporea</taxon>
        <taxon>Ichthyophonida</taxon>
        <taxon>Sphaeroforma</taxon>
    </lineage>
</organism>
<evidence type="ECO:0008006" key="5">
    <source>
        <dbReference type="Google" id="ProtNLM"/>
    </source>
</evidence>
<accession>A0A0L0FER1</accession>
<dbReference type="AlphaFoldDB" id="A0A0L0FER1"/>
<feature type="non-terminal residue" evidence="3">
    <location>
        <position position="195"/>
    </location>
</feature>
<dbReference type="RefSeq" id="XP_014148445.1">
    <property type="nucleotide sequence ID" value="XM_014292970.1"/>
</dbReference>
<reference evidence="3 4" key="1">
    <citation type="submission" date="2011-02" db="EMBL/GenBank/DDBJ databases">
        <title>The Genome Sequence of Sphaeroforma arctica JP610.</title>
        <authorList>
            <consortium name="The Broad Institute Genome Sequencing Platform"/>
            <person name="Russ C."/>
            <person name="Cuomo C."/>
            <person name="Young S.K."/>
            <person name="Zeng Q."/>
            <person name="Gargeya S."/>
            <person name="Alvarado L."/>
            <person name="Berlin A."/>
            <person name="Chapman S.B."/>
            <person name="Chen Z."/>
            <person name="Freedman E."/>
            <person name="Gellesch M."/>
            <person name="Goldberg J."/>
            <person name="Griggs A."/>
            <person name="Gujja S."/>
            <person name="Heilman E."/>
            <person name="Heiman D."/>
            <person name="Howarth C."/>
            <person name="Mehta T."/>
            <person name="Neiman D."/>
            <person name="Pearson M."/>
            <person name="Roberts A."/>
            <person name="Saif S."/>
            <person name="Shea T."/>
            <person name="Shenoy N."/>
            <person name="Sisk P."/>
            <person name="Stolte C."/>
            <person name="Sykes S."/>
            <person name="White J."/>
            <person name="Yandava C."/>
            <person name="Burger G."/>
            <person name="Gray M.W."/>
            <person name="Holland P.W.H."/>
            <person name="King N."/>
            <person name="Lang F.B.F."/>
            <person name="Roger A.J."/>
            <person name="Ruiz-Trillo I."/>
            <person name="Haas B."/>
            <person name="Nusbaum C."/>
            <person name="Birren B."/>
        </authorList>
    </citation>
    <scope>NUCLEOTIDE SEQUENCE [LARGE SCALE GENOMIC DNA]</scope>
    <source>
        <strain evidence="3 4">JP610</strain>
    </source>
</reference>
<proteinExistence type="predicted"/>
<gene>
    <name evidence="3" type="ORF">SARC_12915</name>
</gene>
<evidence type="ECO:0000313" key="3">
    <source>
        <dbReference type="EMBL" id="KNC74543.1"/>
    </source>
</evidence>
<evidence type="ECO:0000256" key="2">
    <source>
        <dbReference type="SAM" id="SignalP"/>
    </source>
</evidence>
<dbReference type="Proteomes" id="UP000054560">
    <property type="component" value="Unassembled WGS sequence"/>
</dbReference>